<dbReference type="AlphaFoldDB" id="A0A2G9U647"/>
<accession>A0A2G9U647</accession>
<evidence type="ECO:0000313" key="2">
    <source>
        <dbReference type="Proteomes" id="UP000230423"/>
    </source>
</evidence>
<organism evidence="1 2">
    <name type="scientific">Teladorsagia circumcincta</name>
    <name type="common">Brown stomach worm</name>
    <name type="synonym">Ostertagia circumcincta</name>
    <dbReference type="NCBI Taxonomy" id="45464"/>
    <lineage>
        <taxon>Eukaryota</taxon>
        <taxon>Metazoa</taxon>
        <taxon>Ecdysozoa</taxon>
        <taxon>Nematoda</taxon>
        <taxon>Chromadorea</taxon>
        <taxon>Rhabditida</taxon>
        <taxon>Rhabditina</taxon>
        <taxon>Rhabditomorpha</taxon>
        <taxon>Strongyloidea</taxon>
        <taxon>Trichostrongylidae</taxon>
        <taxon>Teladorsagia</taxon>
    </lineage>
</organism>
<protein>
    <submittedName>
        <fullName evidence="1">Uncharacterized protein</fullName>
    </submittedName>
</protein>
<name>A0A2G9U647_TELCI</name>
<dbReference type="EMBL" id="KZ349385">
    <property type="protein sequence ID" value="PIO65000.1"/>
    <property type="molecule type" value="Genomic_DNA"/>
</dbReference>
<gene>
    <name evidence="1" type="ORF">TELCIR_13348</name>
</gene>
<proteinExistence type="predicted"/>
<dbReference type="OrthoDB" id="5833449at2759"/>
<keyword evidence="2" id="KW-1185">Reference proteome</keyword>
<evidence type="ECO:0000313" key="1">
    <source>
        <dbReference type="EMBL" id="PIO65000.1"/>
    </source>
</evidence>
<reference evidence="1 2" key="1">
    <citation type="submission" date="2015-09" db="EMBL/GenBank/DDBJ databases">
        <title>Draft genome of the parasitic nematode Teladorsagia circumcincta isolate WARC Sus (inbred).</title>
        <authorList>
            <person name="Mitreva M."/>
        </authorList>
    </citation>
    <scope>NUCLEOTIDE SEQUENCE [LARGE SCALE GENOMIC DNA]</scope>
    <source>
        <strain evidence="1 2">S</strain>
    </source>
</reference>
<sequence>MQKTNNTQYFSKLLPDPNIITASGVIGRVHKYKSNLLGLPENVPNNGTLGLMDGILTHPPFRPAEFRLPLLECFNVGFPVASGCYGCSPEELGRISAKLACALPKQTPFQISSTTPRCIQNYCEKTVIVGGGSEFSKIWTIEIPWKSKFVTDVLEPLNDYTQSLVGRMGRLISITGTAFDFDYDGIADEMSRKEQHR</sequence>
<dbReference type="Proteomes" id="UP000230423">
    <property type="component" value="Unassembled WGS sequence"/>
</dbReference>